<sequence>MSPVLQTREWPLGTGSANENKAARCLVLAISQQPGSGAEARRSKSSFRWNSLLSYRRQEPSITAEKKGESASGRFRRECVRDFSLIIIIIILILLIDEFDTCVIIIAYHHHVRCCSAASQRGASLRIRRVCADSFGGPSVWEMKGFGG</sequence>
<protein>
    <submittedName>
        <fullName evidence="2">Uncharacterized protein</fullName>
    </submittedName>
</protein>
<proteinExistence type="predicted"/>
<dbReference type="Proteomes" id="UP001221898">
    <property type="component" value="Unassembled WGS sequence"/>
</dbReference>
<comment type="caution">
    <text evidence="2">The sequence shown here is derived from an EMBL/GenBank/DDBJ whole genome shotgun (WGS) entry which is preliminary data.</text>
</comment>
<evidence type="ECO:0000256" key="1">
    <source>
        <dbReference type="SAM" id="Phobius"/>
    </source>
</evidence>
<organism evidence="2 3">
    <name type="scientific">Aldrovandia affinis</name>
    <dbReference type="NCBI Taxonomy" id="143900"/>
    <lineage>
        <taxon>Eukaryota</taxon>
        <taxon>Metazoa</taxon>
        <taxon>Chordata</taxon>
        <taxon>Craniata</taxon>
        <taxon>Vertebrata</taxon>
        <taxon>Euteleostomi</taxon>
        <taxon>Actinopterygii</taxon>
        <taxon>Neopterygii</taxon>
        <taxon>Teleostei</taxon>
        <taxon>Notacanthiformes</taxon>
        <taxon>Halosauridae</taxon>
        <taxon>Aldrovandia</taxon>
    </lineage>
</organism>
<reference evidence="2" key="1">
    <citation type="journal article" date="2023" name="Science">
        <title>Genome structures resolve the early diversification of teleost fishes.</title>
        <authorList>
            <person name="Parey E."/>
            <person name="Louis A."/>
            <person name="Montfort J."/>
            <person name="Bouchez O."/>
            <person name="Roques C."/>
            <person name="Iampietro C."/>
            <person name="Lluch J."/>
            <person name="Castinel A."/>
            <person name="Donnadieu C."/>
            <person name="Desvignes T."/>
            <person name="Floi Bucao C."/>
            <person name="Jouanno E."/>
            <person name="Wen M."/>
            <person name="Mejri S."/>
            <person name="Dirks R."/>
            <person name="Jansen H."/>
            <person name="Henkel C."/>
            <person name="Chen W.J."/>
            <person name="Zahm M."/>
            <person name="Cabau C."/>
            <person name="Klopp C."/>
            <person name="Thompson A.W."/>
            <person name="Robinson-Rechavi M."/>
            <person name="Braasch I."/>
            <person name="Lecointre G."/>
            <person name="Bobe J."/>
            <person name="Postlethwait J.H."/>
            <person name="Berthelot C."/>
            <person name="Roest Crollius H."/>
            <person name="Guiguen Y."/>
        </authorList>
    </citation>
    <scope>NUCLEOTIDE SEQUENCE</scope>
    <source>
        <strain evidence="2">NC1722</strain>
    </source>
</reference>
<accession>A0AAD7SRX2</accession>
<keyword evidence="1" id="KW-0472">Membrane</keyword>
<dbReference type="AlphaFoldDB" id="A0AAD7SRX2"/>
<name>A0AAD7SRX2_9TELE</name>
<evidence type="ECO:0000313" key="2">
    <source>
        <dbReference type="EMBL" id="KAJ8407690.1"/>
    </source>
</evidence>
<gene>
    <name evidence="2" type="ORF">AAFF_G00275470</name>
</gene>
<dbReference type="EMBL" id="JAINUG010000038">
    <property type="protein sequence ID" value="KAJ8407690.1"/>
    <property type="molecule type" value="Genomic_DNA"/>
</dbReference>
<keyword evidence="3" id="KW-1185">Reference proteome</keyword>
<keyword evidence="1" id="KW-1133">Transmembrane helix</keyword>
<evidence type="ECO:0000313" key="3">
    <source>
        <dbReference type="Proteomes" id="UP001221898"/>
    </source>
</evidence>
<keyword evidence="1" id="KW-0812">Transmembrane</keyword>
<feature type="transmembrane region" description="Helical" evidence="1">
    <location>
        <begin position="83"/>
        <end position="108"/>
    </location>
</feature>